<proteinExistence type="predicted"/>
<protein>
    <submittedName>
        <fullName evidence="2">Secreted protein</fullName>
    </submittedName>
</protein>
<evidence type="ECO:0000313" key="2">
    <source>
        <dbReference type="WBParaSite" id="L893_g3296.t1"/>
    </source>
</evidence>
<evidence type="ECO:0000313" key="1">
    <source>
        <dbReference type="Proteomes" id="UP000095287"/>
    </source>
</evidence>
<dbReference type="WBParaSite" id="L893_g3296.t1">
    <property type="protein sequence ID" value="L893_g3296.t1"/>
    <property type="gene ID" value="L893_g3296"/>
</dbReference>
<keyword evidence="1" id="KW-1185">Reference proteome</keyword>
<accession>A0A1I8A5R8</accession>
<name>A0A1I8A5R8_9BILA</name>
<dbReference type="Proteomes" id="UP000095287">
    <property type="component" value="Unplaced"/>
</dbReference>
<dbReference type="AlphaFoldDB" id="A0A1I8A5R8"/>
<organism evidence="1 2">
    <name type="scientific">Steinernema glaseri</name>
    <dbReference type="NCBI Taxonomy" id="37863"/>
    <lineage>
        <taxon>Eukaryota</taxon>
        <taxon>Metazoa</taxon>
        <taxon>Ecdysozoa</taxon>
        <taxon>Nematoda</taxon>
        <taxon>Chromadorea</taxon>
        <taxon>Rhabditida</taxon>
        <taxon>Tylenchina</taxon>
        <taxon>Panagrolaimomorpha</taxon>
        <taxon>Strongyloidoidea</taxon>
        <taxon>Steinernematidae</taxon>
        <taxon>Steinernema</taxon>
    </lineage>
</organism>
<sequence length="80" mass="9191">MGTPSIIILWWMRHRPSILFCSKNEASQFQEWASFGSFPPKSHIEAPVVISDLYPPFFRFPTASSTSLVQTVFPEFRKSP</sequence>
<reference evidence="2" key="1">
    <citation type="submission" date="2016-11" db="UniProtKB">
        <authorList>
            <consortium name="WormBaseParasite"/>
        </authorList>
    </citation>
    <scope>IDENTIFICATION</scope>
</reference>